<gene>
    <name evidence="1" type="ordered locus">DSC_11215</name>
</gene>
<dbReference type="Proteomes" id="UP000005870">
    <property type="component" value="Chromosome"/>
</dbReference>
<dbReference type="AlphaFoldDB" id="G7UQ03"/>
<proteinExistence type="predicted"/>
<sequence>MGTARSAGAKMIRTSLAREQPMAAAFKQQAHQLVDDLPDEASWEDLIYQAALHRAIEKGIEQADAGQLIAAEDVLRQLELAA</sequence>
<accession>G7UQ03</accession>
<dbReference type="EMBL" id="CP003093">
    <property type="protein sequence ID" value="AER56887.1"/>
    <property type="molecule type" value="Genomic_DNA"/>
</dbReference>
<name>G7UQ03_PSEUP</name>
<reference evidence="1 2" key="1">
    <citation type="journal article" date="2012" name="J. Bacteriol.">
        <title>Complete Genome Sequence of the BTEX-Degrading Bacterium Pseudoxanthomonas spadix BD-a59.</title>
        <authorList>
            <person name="Lee S.H."/>
            <person name="Jin H.M."/>
            <person name="Lee H.J."/>
            <person name="Kim J.M."/>
            <person name="Jeon C.O."/>
        </authorList>
    </citation>
    <scope>NUCLEOTIDE SEQUENCE [LARGE SCALE GENOMIC DNA]</scope>
    <source>
        <strain evidence="1 2">BD-a59</strain>
    </source>
</reference>
<evidence type="ECO:0000313" key="2">
    <source>
        <dbReference type="Proteomes" id="UP000005870"/>
    </source>
</evidence>
<dbReference type="STRING" id="1045855.DSC_11215"/>
<organism evidence="1 2">
    <name type="scientific">Pseudoxanthomonas spadix (strain BD-a59)</name>
    <dbReference type="NCBI Taxonomy" id="1045855"/>
    <lineage>
        <taxon>Bacteria</taxon>
        <taxon>Pseudomonadati</taxon>
        <taxon>Pseudomonadota</taxon>
        <taxon>Gammaproteobacteria</taxon>
        <taxon>Lysobacterales</taxon>
        <taxon>Lysobacteraceae</taxon>
        <taxon>Pseudoxanthomonas</taxon>
    </lineage>
</organism>
<evidence type="ECO:0000313" key="1">
    <source>
        <dbReference type="EMBL" id="AER56887.1"/>
    </source>
</evidence>
<dbReference type="KEGG" id="psd:DSC_11215"/>
<protein>
    <submittedName>
        <fullName evidence="1">Uncharacterized protein</fullName>
    </submittedName>
</protein>
<keyword evidence="2" id="KW-1185">Reference proteome</keyword>
<dbReference type="HOGENOM" id="CLU_2555776_0_0_6"/>